<dbReference type="AlphaFoldDB" id="A0A2T7ASC5"/>
<evidence type="ECO:0000259" key="1">
    <source>
        <dbReference type="Pfam" id="PF25319"/>
    </source>
</evidence>
<dbReference type="Proteomes" id="UP000469927">
    <property type="component" value="Unassembled WGS sequence"/>
</dbReference>
<accession>A0A2T7ASC5</accession>
<name>A0A2T7ASC5_9ENTR</name>
<evidence type="ECO:0000313" key="2">
    <source>
        <dbReference type="EMBL" id="KAB0883017.1"/>
    </source>
</evidence>
<evidence type="ECO:0000313" key="3">
    <source>
        <dbReference type="EMBL" id="PUX13807.1"/>
    </source>
</evidence>
<dbReference type="EMBL" id="MSAE01000022">
    <property type="protein sequence ID" value="PUX13807.1"/>
    <property type="molecule type" value="Genomic_DNA"/>
</dbReference>
<reference evidence="3 4" key="1">
    <citation type="submission" date="2016-12" db="EMBL/GenBank/DDBJ databases">
        <title>Analysis of the Molecular Diversity Among Cronobacter Species Isolated from Filth Flies Using a Pan Genomic DNA Microarray.</title>
        <authorList>
            <person name="Pava-Ripoll M."/>
            <person name="Tall B."/>
            <person name="Farber J."/>
            <person name="Fanning S."/>
            <person name="Lehner A."/>
            <person name="Stephan R."/>
            <person name="Pagotto F."/>
            <person name="Iverson C."/>
            <person name="Ziobro G."/>
            <person name="Miller A."/>
            <person name="Pearson R."/>
            <person name="Yan Q."/>
            <person name="Kim M."/>
            <person name="Jeong S."/>
            <person name="Park J."/>
            <person name="Jun S."/>
            <person name="Choi H."/>
            <person name="Chung T."/>
            <person name="Yoo Y."/>
            <person name="Park E."/>
            <person name="Hwang S."/>
            <person name="Lee B."/>
            <person name="Sathyamoorthy V."/>
            <person name="Carter L."/>
            <person name="Mammel M."/>
            <person name="Jackson S."/>
            <person name="Kothary M."/>
            <person name="Patel I."/>
            <person name="Grim C."/>
            <person name="Gopinath G."/>
            <person name="Gangiredla J."/>
            <person name="Chase H."/>
        </authorList>
    </citation>
    <scope>NUCLEOTIDE SEQUENCE [LARGE SCALE GENOMIC DNA]</scope>
    <source>
        <strain evidence="3 4">MOD1-Md1s</strain>
    </source>
</reference>
<feature type="domain" description="DNA utilization protein HofO C-terminal" evidence="1">
    <location>
        <begin position="85"/>
        <end position="155"/>
    </location>
</feature>
<dbReference type="RefSeq" id="WP_075193278.1">
    <property type="nucleotide sequence ID" value="NZ_JADKNN010000023.1"/>
</dbReference>
<reference evidence="2 5" key="2">
    <citation type="submission" date="2019-08" db="EMBL/GenBank/DDBJ databases">
        <title>Prevalence, distribution, and phylogeny of type two toxin-antitoxin genes possessed by Cronobacter species where C. sakazakii homologs follow sequence type lineages.</title>
        <authorList>
            <person name="Finkelstein S."/>
            <person name="Negrete F."/>
            <person name="Jang H."/>
            <person name="Gopinath G.R."/>
            <person name="Tall B.D."/>
        </authorList>
    </citation>
    <scope>NUCLEOTIDE SEQUENCE [LARGE SCALE GENOMIC DNA]</scope>
    <source>
        <strain evidence="2 5">MOD1_GK1257</strain>
    </source>
</reference>
<evidence type="ECO:0000313" key="4">
    <source>
        <dbReference type="Proteomes" id="UP000244378"/>
    </source>
</evidence>
<dbReference type="OrthoDB" id="6564173at2"/>
<dbReference type="Proteomes" id="UP000244378">
    <property type="component" value="Unassembled WGS sequence"/>
</dbReference>
<protein>
    <recommendedName>
        <fullName evidence="1">DNA utilization protein HofO C-terminal domain-containing protein</fullName>
    </recommendedName>
</protein>
<gene>
    <name evidence="3" type="ORF">AUN14_11535</name>
    <name evidence="2" type="ORF">FZI19_07410</name>
</gene>
<dbReference type="EMBL" id="WAGD01000017">
    <property type="protein sequence ID" value="KAB0883017.1"/>
    <property type="molecule type" value="Genomic_DNA"/>
</dbReference>
<comment type="caution">
    <text evidence="3">The sequence shown here is derived from an EMBL/GenBank/DDBJ whole genome shotgun (WGS) entry which is preliminary data.</text>
</comment>
<evidence type="ECO:0000313" key="5">
    <source>
        <dbReference type="Proteomes" id="UP000469927"/>
    </source>
</evidence>
<proteinExistence type="predicted"/>
<sequence>MRLFIDRWLTGPASLRTACAGGWLALLVGTAYGGLAPLAGSINPLEAQLQQQAVTLRNLQRQRAALPDRQREAAALEAQLVLTPFSPHALNTGAEGHLIRWQPQGETGELELALAWPNVPAIFAGLARSDMLAHGFALRADGGQTLRLTLQLGRTHEK</sequence>
<keyword evidence="5" id="KW-1185">Reference proteome</keyword>
<organism evidence="3 4">
    <name type="scientific">Cronobacter muytjensii</name>
    <dbReference type="NCBI Taxonomy" id="413501"/>
    <lineage>
        <taxon>Bacteria</taxon>
        <taxon>Pseudomonadati</taxon>
        <taxon>Pseudomonadota</taxon>
        <taxon>Gammaproteobacteria</taxon>
        <taxon>Enterobacterales</taxon>
        <taxon>Enterobacteriaceae</taxon>
        <taxon>Cronobacter</taxon>
    </lineage>
</organism>
<dbReference type="Pfam" id="PF25319">
    <property type="entry name" value="HofO"/>
    <property type="match status" value="1"/>
</dbReference>
<dbReference type="InterPro" id="IPR057522">
    <property type="entry name" value="HofO_C"/>
</dbReference>